<feature type="transmembrane region" description="Helical" evidence="1">
    <location>
        <begin position="109"/>
        <end position="127"/>
    </location>
</feature>
<evidence type="ECO:0000259" key="3">
    <source>
        <dbReference type="Pfam" id="PF14691"/>
    </source>
</evidence>
<sequence length="414" mass="45717">MADILKESERCLMCKNPRCVAACPASTEIPRIIKLFKENRIMEAGEILFENNPLSSVCGLICSHETQCKGNCILGIKGDGLNFGDIENYISSFYLDRMKLVKPKKRNQSIAIIGGGPAGITLAFILIQKGFDITIFESHDKIGGVLRYGIPEFRLPRTLLDKLEEKLVEAGVKIRPNISIGSTITVEDLFLDGYEAIFIGTGTWKPKRLRIKGESLGHTHFAVNYLKNPDVYRLGKEIAIIGAGNVAMDAARTAIRHGVEKATILFRDAEEFIEAREHEVKYAKIDGVEFMYRVGPTEITDDGVKIVDMKKAISDDEYPVFTPLEGSERLFKSDSVIIAVSQGPKSRIVSNVNTIKVNKNGLIITDKDGHTTMSGVFSGGDVVTGAKTVVEAVNISRNIAEKMEEYLDQKVKNN</sequence>
<dbReference type="eggNOG" id="COG0493">
    <property type="taxonomic scope" value="Bacteria"/>
</dbReference>
<feature type="domain" description="Dihydroprymidine dehydrogenase" evidence="3">
    <location>
        <begin position="3"/>
        <end position="93"/>
    </location>
</feature>
<gene>
    <name evidence="4" type="ordered locus">Ilyop_1598</name>
</gene>
<dbReference type="PRINTS" id="PR00368">
    <property type="entry name" value="FADPNR"/>
</dbReference>
<dbReference type="InterPro" id="IPR023753">
    <property type="entry name" value="FAD/NAD-binding_dom"/>
</dbReference>
<dbReference type="PRINTS" id="PR00469">
    <property type="entry name" value="PNDRDTASEII"/>
</dbReference>
<dbReference type="EMBL" id="CP002281">
    <property type="protein sequence ID" value="ADO83376.1"/>
    <property type="molecule type" value="Genomic_DNA"/>
</dbReference>
<dbReference type="GO" id="GO:0016491">
    <property type="term" value="F:oxidoreductase activity"/>
    <property type="evidence" value="ECO:0007669"/>
    <property type="project" value="InterPro"/>
</dbReference>
<dbReference type="Proteomes" id="UP000006875">
    <property type="component" value="Chromosome"/>
</dbReference>
<dbReference type="Gene3D" id="1.10.1060.10">
    <property type="entry name" value="Alpha-helical ferredoxin"/>
    <property type="match status" value="1"/>
</dbReference>
<accession>E3H9I7</accession>
<keyword evidence="1" id="KW-1133">Transmembrane helix</keyword>
<dbReference type="GO" id="GO:0051536">
    <property type="term" value="F:iron-sulfur cluster binding"/>
    <property type="evidence" value="ECO:0007669"/>
    <property type="project" value="InterPro"/>
</dbReference>
<evidence type="ECO:0000259" key="2">
    <source>
        <dbReference type="Pfam" id="PF07992"/>
    </source>
</evidence>
<keyword evidence="1" id="KW-0812">Transmembrane</keyword>
<proteinExistence type="predicted"/>
<dbReference type="AlphaFoldDB" id="E3H9I7"/>
<dbReference type="RefSeq" id="WP_013388043.1">
    <property type="nucleotide sequence ID" value="NC_014632.1"/>
</dbReference>
<dbReference type="InterPro" id="IPR009051">
    <property type="entry name" value="Helical_ferredxn"/>
</dbReference>
<evidence type="ECO:0000256" key="1">
    <source>
        <dbReference type="SAM" id="Phobius"/>
    </source>
</evidence>
<keyword evidence="1" id="KW-0472">Membrane</keyword>
<organism evidence="4 5">
    <name type="scientific">Ilyobacter polytropus (strain ATCC 51220 / DSM 2926 / LMG 16218 / CuHBu1)</name>
    <dbReference type="NCBI Taxonomy" id="572544"/>
    <lineage>
        <taxon>Bacteria</taxon>
        <taxon>Fusobacteriati</taxon>
        <taxon>Fusobacteriota</taxon>
        <taxon>Fusobacteriia</taxon>
        <taxon>Fusobacteriales</taxon>
        <taxon>Fusobacteriaceae</taxon>
        <taxon>Ilyobacter</taxon>
    </lineage>
</organism>
<dbReference type="SUPFAM" id="SSF51971">
    <property type="entry name" value="Nucleotide-binding domain"/>
    <property type="match status" value="1"/>
</dbReference>
<feature type="domain" description="FAD/NAD(P)-binding" evidence="2">
    <location>
        <begin position="109"/>
        <end position="393"/>
    </location>
</feature>
<dbReference type="SUPFAM" id="SSF46548">
    <property type="entry name" value="alpha-helical ferredoxin"/>
    <property type="match status" value="1"/>
</dbReference>
<dbReference type="HOGENOM" id="CLU_000422_3_3_0"/>
<dbReference type="STRING" id="572544.Ilyop_1598"/>
<dbReference type="Pfam" id="PF07992">
    <property type="entry name" value="Pyr_redox_2"/>
    <property type="match status" value="1"/>
</dbReference>
<dbReference type="OrthoDB" id="9803192at2"/>
<dbReference type="KEGG" id="ipo:Ilyop_1598"/>
<dbReference type="PANTHER" id="PTHR42783">
    <property type="entry name" value="GLUTAMATE SYNTHASE [NADPH] SMALL CHAIN"/>
    <property type="match status" value="1"/>
</dbReference>
<dbReference type="Gene3D" id="3.50.50.60">
    <property type="entry name" value="FAD/NAD(P)-binding domain"/>
    <property type="match status" value="2"/>
</dbReference>
<name>E3H9I7_ILYPC</name>
<dbReference type="InterPro" id="IPR028261">
    <property type="entry name" value="DPD_II"/>
</dbReference>
<evidence type="ECO:0000313" key="4">
    <source>
        <dbReference type="EMBL" id="ADO83376.1"/>
    </source>
</evidence>
<keyword evidence="5" id="KW-1185">Reference proteome</keyword>
<evidence type="ECO:0000313" key="5">
    <source>
        <dbReference type="Proteomes" id="UP000006875"/>
    </source>
</evidence>
<protein>
    <submittedName>
        <fullName evidence="4">FAD-dependent pyridine nucleotide-disulfide oxidoreductase</fullName>
    </submittedName>
</protein>
<dbReference type="PANTHER" id="PTHR42783:SF3">
    <property type="entry name" value="GLUTAMATE SYNTHASE [NADPH] SMALL CHAIN-RELATED"/>
    <property type="match status" value="1"/>
</dbReference>
<reference evidence="4 5" key="1">
    <citation type="journal article" date="2010" name="Stand. Genomic Sci.">
        <title>Complete genome sequence of Ilyobacter polytropus type strain (CuHbu1).</title>
        <authorList>
            <person name="Sikorski J."/>
            <person name="Chertkov O."/>
            <person name="Lapidus A."/>
            <person name="Nolan M."/>
            <person name="Lucas S."/>
            <person name="Del Rio T.G."/>
            <person name="Tice H."/>
            <person name="Cheng J.F."/>
            <person name="Tapia R."/>
            <person name="Han C."/>
            <person name="Goodwin L."/>
            <person name="Pitluck S."/>
            <person name="Liolios K."/>
            <person name="Ivanova N."/>
            <person name="Mavromatis K."/>
            <person name="Mikhailova N."/>
            <person name="Pati A."/>
            <person name="Chen A."/>
            <person name="Palaniappan K."/>
            <person name="Land M."/>
            <person name="Hauser L."/>
            <person name="Chang Y.J."/>
            <person name="Jeffries C.D."/>
            <person name="Brambilla E."/>
            <person name="Yasawong M."/>
            <person name="Rohde M."/>
            <person name="Pukall R."/>
            <person name="Spring S."/>
            <person name="Goker M."/>
            <person name="Woyke T."/>
            <person name="Bristow J."/>
            <person name="Eisen J.A."/>
            <person name="Markowitz V."/>
            <person name="Hugenholtz P."/>
            <person name="Kyrpides N.C."/>
            <person name="Klenk H.P."/>
        </authorList>
    </citation>
    <scope>NUCLEOTIDE SEQUENCE [LARGE SCALE GENOMIC DNA]</scope>
    <source>
        <strain evidence="5">ATCC 51220 / DSM 2926 / LMG 16218 / CuHBu1</strain>
    </source>
</reference>
<dbReference type="Pfam" id="PF14691">
    <property type="entry name" value="Fer4_20"/>
    <property type="match status" value="1"/>
</dbReference>
<dbReference type="InterPro" id="IPR036188">
    <property type="entry name" value="FAD/NAD-bd_sf"/>
</dbReference>